<dbReference type="PANTHER" id="PTHR31962:SF1">
    <property type="entry name" value="SPHINGOLIPID LONG CHAIN BASE-RESPONSIVE PROTEIN PIL1"/>
    <property type="match status" value="1"/>
</dbReference>
<dbReference type="Proteomes" id="UP001050691">
    <property type="component" value="Unassembled WGS sequence"/>
</dbReference>
<accession>A0AAV5A3J6</accession>
<comment type="caution">
    <text evidence="3">The sequence shown here is derived from an EMBL/GenBank/DDBJ whole genome shotgun (WGS) entry which is preliminary data.</text>
</comment>
<feature type="compositionally biased region" description="Basic and acidic residues" evidence="2">
    <location>
        <begin position="503"/>
        <end position="530"/>
    </location>
</feature>
<proteinExistence type="predicted"/>
<dbReference type="GO" id="GO:0005886">
    <property type="term" value="C:plasma membrane"/>
    <property type="evidence" value="ECO:0007669"/>
    <property type="project" value="TreeGrafter"/>
</dbReference>
<evidence type="ECO:0000313" key="4">
    <source>
        <dbReference type="Proteomes" id="UP001050691"/>
    </source>
</evidence>
<dbReference type="EMBL" id="BPWL01000003">
    <property type="protein sequence ID" value="GJJ08835.1"/>
    <property type="molecule type" value="Genomic_DNA"/>
</dbReference>
<protein>
    <recommendedName>
        <fullName evidence="5">Eisosome component PIL1-domain-containing protein</fullName>
    </recommendedName>
</protein>
<dbReference type="GO" id="GO:0036286">
    <property type="term" value="C:eisosome filament"/>
    <property type="evidence" value="ECO:0007669"/>
    <property type="project" value="TreeGrafter"/>
</dbReference>
<keyword evidence="4" id="KW-1185">Reference proteome</keyword>
<feature type="coiled-coil region" evidence="1">
    <location>
        <begin position="178"/>
        <end position="205"/>
    </location>
</feature>
<evidence type="ECO:0008006" key="5">
    <source>
        <dbReference type="Google" id="ProtNLM"/>
    </source>
</evidence>
<evidence type="ECO:0000256" key="1">
    <source>
        <dbReference type="SAM" id="Coils"/>
    </source>
</evidence>
<dbReference type="Pfam" id="PF13805">
    <property type="entry name" value="Pil1"/>
    <property type="match status" value="1"/>
</dbReference>
<gene>
    <name evidence="3" type="ORF">Clacol_003054</name>
</gene>
<name>A0AAV5A3J6_9AGAM</name>
<reference evidence="3" key="1">
    <citation type="submission" date="2021-10" db="EMBL/GenBank/DDBJ databases">
        <title>De novo Genome Assembly of Clathrus columnatus (Basidiomycota, Fungi) Using Illumina and Nanopore Sequence Data.</title>
        <authorList>
            <person name="Ogiso-Tanaka E."/>
            <person name="Itagaki H."/>
            <person name="Hosoya T."/>
            <person name="Hosaka K."/>
        </authorList>
    </citation>
    <scope>NUCLEOTIDE SEQUENCE</scope>
    <source>
        <strain evidence="3">MO-923</strain>
    </source>
</reference>
<dbReference type="AlphaFoldDB" id="A0AAV5A3J6"/>
<dbReference type="GO" id="GO:0006897">
    <property type="term" value="P:endocytosis"/>
    <property type="evidence" value="ECO:0007669"/>
    <property type="project" value="TreeGrafter"/>
</dbReference>
<feature type="compositionally biased region" description="Low complexity" evidence="2">
    <location>
        <begin position="24"/>
        <end position="39"/>
    </location>
</feature>
<keyword evidence="1" id="KW-0175">Coiled coil</keyword>
<feature type="compositionally biased region" description="Polar residues" evidence="2">
    <location>
        <begin position="332"/>
        <end position="344"/>
    </location>
</feature>
<dbReference type="GO" id="GO:0070941">
    <property type="term" value="P:eisosome assembly"/>
    <property type="evidence" value="ECO:0007669"/>
    <property type="project" value="TreeGrafter"/>
</dbReference>
<feature type="region of interest" description="Disordered" evidence="2">
    <location>
        <begin position="294"/>
        <end position="552"/>
    </location>
</feature>
<dbReference type="Gene3D" id="1.20.1270.60">
    <property type="entry name" value="Arfaptin homology (AH) domain/BAR domain"/>
    <property type="match status" value="1"/>
</dbReference>
<dbReference type="PANTHER" id="PTHR31962">
    <property type="entry name" value="SPHINGOLIPID LONG CHAIN BASE-RESPONSIVE PROTEIN PIL1"/>
    <property type="match status" value="1"/>
</dbReference>
<feature type="region of interest" description="Disordered" evidence="2">
    <location>
        <begin position="16"/>
        <end position="39"/>
    </location>
</feature>
<dbReference type="InterPro" id="IPR028245">
    <property type="entry name" value="PIL1/LSP1"/>
</dbReference>
<feature type="compositionally biased region" description="Basic and acidic residues" evidence="2">
    <location>
        <begin position="468"/>
        <end position="483"/>
    </location>
</feature>
<feature type="compositionally biased region" description="Polar residues" evidence="2">
    <location>
        <begin position="441"/>
        <end position="464"/>
    </location>
</feature>
<feature type="compositionally biased region" description="Polar residues" evidence="2">
    <location>
        <begin position="388"/>
        <end position="409"/>
    </location>
</feature>
<sequence>MFHDLKDKAQSALNATPLGQYIPSRSSDGQSSNSGSGSRSYAFDVLQHQIRTLQLQYGSSASKDVRQLQLIITGHKGHILDLDREAQDVQAISKELYIWGQTENSDIKDVSDRLAYLTFVQGGLAASLAASIDASRAPLKALRDAEAQLQPRRNIRTNYELQISRLKNENKPGTGGKIRELETMLSRAEAQDEPLEKEIELLKRKAIVDSETQRWDAIREYGEKLALLAQASKPILHALPSVPPSPARPYTGAAVTARTRATLQKALDTYKPGTTTLDLDGGVDPEIRSFGETHASELTRIGSVADRQKDHGRNVPSPPPPSAAAAAPPSAFSYSQVSQGSPALSTAAAGRTSSDAGVPSPSTPVDPLSLNNNPTPLPAVVTNPEALVSTTSSEPQSAISVGTIPTNAPTVAETGVPLTGGKDGPGPASGSLMGGKHRPSEASSIGNLSSIPELSLSKESSPQFPSAEEEKKRLEREERERVLANEAATTGVGPSRAPTVSRPHYETAEEEKKRLEREERERVLRGDDSSKPPPGEGGDDDGNAPPPYEDPK</sequence>
<organism evidence="3 4">
    <name type="scientific">Clathrus columnatus</name>
    <dbReference type="NCBI Taxonomy" id="1419009"/>
    <lineage>
        <taxon>Eukaryota</taxon>
        <taxon>Fungi</taxon>
        <taxon>Dikarya</taxon>
        <taxon>Basidiomycota</taxon>
        <taxon>Agaricomycotina</taxon>
        <taxon>Agaricomycetes</taxon>
        <taxon>Phallomycetidae</taxon>
        <taxon>Phallales</taxon>
        <taxon>Clathraceae</taxon>
        <taxon>Clathrus</taxon>
    </lineage>
</organism>
<evidence type="ECO:0000313" key="3">
    <source>
        <dbReference type="EMBL" id="GJJ08835.1"/>
    </source>
</evidence>
<dbReference type="GO" id="GO:0008289">
    <property type="term" value="F:lipid binding"/>
    <property type="evidence" value="ECO:0007669"/>
    <property type="project" value="TreeGrafter"/>
</dbReference>
<dbReference type="InterPro" id="IPR027267">
    <property type="entry name" value="AH/BAR_dom_sf"/>
</dbReference>
<evidence type="ECO:0000256" key="2">
    <source>
        <dbReference type="SAM" id="MobiDB-lite"/>
    </source>
</evidence>